<evidence type="ECO:0000313" key="2">
    <source>
        <dbReference type="EMBL" id="CAB5225673.1"/>
    </source>
</evidence>
<dbReference type="EMBL" id="LR798343">
    <property type="protein sequence ID" value="CAB5225673.1"/>
    <property type="molecule type" value="Genomic_DNA"/>
</dbReference>
<gene>
    <name evidence="1" type="ORF">UFOVP675_34</name>
    <name evidence="2" type="ORF">UFOVP747_65</name>
</gene>
<name>A0A6J7X489_9CAUD</name>
<dbReference type="EMBL" id="LR796648">
    <property type="protein sequence ID" value="CAB4157006.1"/>
    <property type="molecule type" value="Genomic_DNA"/>
</dbReference>
<sequence>MTHDEWNRLSSALIDQCGLLLPAMEQAGIPKDRLAEVQRHVASIRKLNRARVEERLRKRRHAR</sequence>
<organism evidence="2">
    <name type="scientific">uncultured Caudovirales phage</name>
    <dbReference type="NCBI Taxonomy" id="2100421"/>
    <lineage>
        <taxon>Viruses</taxon>
        <taxon>Duplodnaviria</taxon>
        <taxon>Heunggongvirae</taxon>
        <taxon>Uroviricota</taxon>
        <taxon>Caudoviricetes</taxon>
        <taxon>Peduoviridae</taxon>
        <taxon>Maltschvirus</taxon>
        <taxon>Maltschvirus maltsch</taxon>
    </lineage>
</organism>
<accession>A0A6J7X489</accession>
<evidence type="ECO:0000313" key="1">
    <source>
        <dbReference type="EMBL" id="CAB4157006.1"/>
    </source>
</evidence>
<protein>
    <submittedName>
        <fullName evidence="2">Uncharacterized protein</fullName>
    </submittedName>
</protein>
<reference evidence="2" key="1">
    <citation type="submission" date="2020-05" db="EMBL/GenBank/DDBJ databases">
        <authorList>
            <person name="Chiriac C."/>
            <person name="Salcher M."/>
            <person name="Ghai R."/>
            <person name="Kavagutti S V."/>
        </authorList>
    </citation>
    <scope>NUCLEOTIDE SEQUENCE</scope>
</reference>
<proteinExistence type="predicted"/>